<name>A0A6P8KUY7_DROMA</name>
<dbReference type="Proteomes" id="UP000515162">
    <property type="component" value="Chromosome 3R"/>
</dbReference>
<protein>
    <submittedName>
        <fullName evidence="2">Uncharacterized protein LOC117145474</fullName>
    </submittedName>
</protein>
<evidence type="ECO:0000313" key="1">
    <source>
        <dbReference type="Proteomes" id="UP000515162"/>
    </source>
</evidence>
<accession>A0A6P8KUY7</accession>
<proteinExistence type="predicted"/>
<evidence type="ECO:0000313" key="2">
    <source>
        <dbReference type="RefSeq" id="XP_033167041.1"/>
    </source>
</evidence>
<gene>
    <name evidence="2" type="primary">LOC117145474</name>
</gene>
<sequence>MSRYSMKGINFNVKRDIQKVDARTYGFLKTKGSDTPMPTAAKRINQSTLIERLKSITLSEVVGDDDQSSTDSVEPGSMSFEMKRKLFDAAEFTITRGQKLSDLPHAADEGINFSPYDTGNKTLEEIEEYCRALNIKFAK</sequence>
<organism evidence="1 2">
    <name type="scientific">Drosophila mauritiana</name>
    <name type="common">Fruit fly</name>
    <dbReference type="NCBI Taxonomy" id="7226"/>
    <lineage>
        <taxon>Eukaryota</taxon>
        <taxon>Metazoa</taxon>
        <taxon>Ecdysozoa</taxon>
        <taxon>Arthropoda</taxon>
        <taxon>Hexapoda</taxon>
        <taxon>Insecta</taxon>
        <taxon>Pterygota</taxon>
        <taxon>Neoptera</taxon>
        <taxon>Endopterygota</taxon>
        <taxon>Diptera</taxon>
        <taxon>Brachycera</taxon>
        <taxon>Muscomorpha</taxon>
        <taxon>Ephydroidea</taxon>
        <taxon>Drosophilidae</taxon>
        <taxon>Drosophila</taxon>
        <taxon>Sophophora</taxon>
    </lineage>
</organism>
<reference evidence="2" key="1">
    <citation type="submission" date="2025-08" db="UniProtKB">
        <authorList>
            <consortium name="RefSeq"/>
        </authorList>
    </citation>
    <scope>IDENTIFICATION</scope>
    <source>
        <strain evidence="2">Mau12</strain>
        <tissue evidence="2">Whole Body</tissue>
    </source>
</reference>
<dbReference type="AlphaFoldDB" id="A0A6P8KUY7"/>
<keyword evidence="1" id="KW-1185">Reference proteome</keyword>
<dbReference type="GeneID" id="117145474"/>
<dbReference type="RefSeq" id="XP_033167041.1">
    <property type="nucleotide sequence ID" value="XM_033311150.1"/>
</dbReference>